<keyword evidence="3" id="KW-0255">Endonuclease</keyword>
<dbReference type="AlphaFoldDB" id="A0A4U1BJI6"/>
<keyword evidence="3" id="KW-0540">Nuclease</keyword>
<keyword evidence="4" id="KW-1185">Reference proteome</keyword>
<proteinExistence type="predicted"/>
<evidence type="ECO:0000256" key="1">
    <source>
        <dbReference type="SAM" id="MobiDB-lite"/>
    </source>
</evidence>
<dbReference type="OrthoDB" id="9802640at2"/>
<feature type="domain" description="HNH nuclease" evidence="2">
    <location>
        <begin position="141"/>
        <end position="200"/>
    </location>
</feature>
<dbReference type="SMART" id="SM00507">
    <property type="entry name" value="HNHc"/>
    <property type="match status" value="1"/>
</dbReference>
<evidence type="ECO:0000313" key="3">
    <source>
        <dbReference type="EMBL" id="TKB51352.1"/>
    </source>
</evidence>
<accession>A0A4U1BJI6</accession>
<feature type="region of interest" description="Disordered" evidence="1">
    <location>
        <begin position="105"/>
        <end position="133"/>
    </location>
</feature>
<keyword evidence="3" id="KW-0378">Hydrolase</keyword>
<name>A0A4U1BJI6_9GAMM</name>
<dbReference type="RefSeq" id="WP_136850829.1">
    <property type="nucleotide sequence ID" value="NZ_SWCI01000001.1"/>
</dbReference>
<organism evidence="3 4">
    <name type="scientific">Ferrimonas sediminicola</name>
    <dbReference type="NCBI Taxonomy" id="2569538"/>
    <lineage>
        <taxon>Bacteria</taxon>
        <taxon>Pseudomonadati</taxon>
        <taxon>Pseudomonadota</taxon>
        <taxon>Gammaproteobacteria</taxon>
        <taxon>Alteromonadales</taxon>
        <taxon>Ferrimonadaceae</taxon>
        <taxon>Ferrimonas</taxon>
    </lineage>
</organism>
<gene>
    <name evidence="3" type="ORF">FCL40_01990</name>
</gene>
<dbReference type="InterPro" id="IPR002711">
    <property type="entry name" value="HNH"/>
</dbReference>
<comment type="caution">
    <text evidence="3">The sequence shown here is derived from an EMBL/GenBank/DDBJ whole genome shotgun (WGS) entry which is preliminary data.</text>
</comment>
<dbReference type="EMBL" id="SWCI01000001">
    <property type="protein sequence ID" value="TKB51352.1"/>
    <property type="molecule type" value="Genomic_DNA"/>
</dbReference>
<dbReference type="Proteomes" id="UP000305674">
    <property type="component" value="Unassembled WGS sequence"/>
</dbReference>
<dbReference type="CDD" id="cd00085">
    <property type="entry name" value="HNHc"/>
    <property type="match status" value="1"/>
</dbReference>
<reference evidence="3 4" key="1">
    <citation type="submission" date="2019-04" db="EMBL/GenBank/DDBJ databases">
        <authorList>
            <person name="Hwang J.C."/>
        </authorList>
    </citation>
    <scope>NUCLEOTIDE SEQUENCE [LARGE SCALE GENOMIC DNA]</scope>
    <source>
        <strain evidence="3 4">IMCC35001</strain>
    </source>
</reference>
<sequence length="225" mass="25505">MDDKWTYDELKAAVLAYVEMRELEASGQPFTKKQYYRDLAGKFGRTEKSFEYRMQNISYVYSLMGRAWNSGLKPAKNVGANTAKEIERIICEVEGRENQQVATFEAQVSKHRSQKSLGKPLGTKQPKQYQSSVSSYQRDPVVKAWVLRNANGQCESCGNAAPFINWAGEPFLEVHHLRQLADGGSDRVTNTVALCPNCHRALHYAQDKPVLLDALYAKTPRLIRE</sequence>
<dbReference type="GO" id="GO:0008270">
    <property type="term" value="F:zinc ion binding"/>
    <property type="evidence" value="ECO:0007669"/>
    <property type="project" value="InterPro"/>
</dbReference>
<dbReference type="InterPro" id="IPR003615">
    <property type="entry name" value="HNH_nuc"/>
</dbReference>
<evidence type="ECO:0000259" key="2">
    <source>
        <dbReference type="SMART" id="SM00507"/>
    </source>
</evidence>
<dbReference type="Gene3D" id="1.10.30.50">
    <property type="match status" value="1"/>
</dbReference>
<protein>
    <submittedName>
        <fullName evidence="3">HNH endonuclease</fullName>
    </submittedName>
</protein>
<dbReference type="GO" id="GO:0003676">
    <property type="term" value="F:nucleic acid binding"/>
    <property type="evidence" value="ECO:0007669"/>
    <property type="project" value="InterPro"/>
</dbReference>
<evidence type="ECO:0000313" key="4">
    <source>
        <dbReference type="Proteomes" id="UP000305674"/>
    </source>
</evidence>
<dbReference type="Pfam" id="PF01844">
    <property type="entry name" value="HNH"/>
    <property type="match status" value="1"/>
</dbReference>
<dbReference type="GO" id="GO:0004519">
    <property type="term" value="F:endonuclease activity"/>
    <property type="evidence" value="ECO:0007669"/>
    <property type="project" value="UniProtKB-KW"/>
</dbReference>